<evidence type="ECO:0000256" key="6">
    <source>
        <dbReference type="ARBA" id="ARBA00023136"/>
    </source>
</evidence>
<feature type="transmembrane region" description="Helical" evidence="8">
    <location>
        <begin position="462"/>
        <end position="481"/>
    </location>
</feature>
<feature type="transmembrane region" description="Helical" evidence="8">
    <location>
        <begin position="568"/>
        <end position="589"/>
    </location>
</feature>
<sequence length="641" mass="73184">MIPRACFGAKKFLLRTRILKTFVAARCIANRDLRMARVQPEFAAVSSKIIRAGKKQAPEKAANKGQEKSAKKKVDKDKSEPPKSSKDKPGANKPGKDKADKSTLKKGKAVKGQRRKGKQGKEKAVHDTSDNKPEPDEPEEADDQDQLLPTEDKPEGDHETKSEKAKAKEKSKVKQGTAASAKKGQKGVKPDAKRPSEPTALEGEEHEEDTQRKLVLRSECRLECHAMRFLFYGPQETLKKAPKKKPPVKSPKKTDNPGVEGQPEDVPLLPDDQRTLFFEDGLRRIDIVLAYKDHGNPTHERYRRIFQENLEEEGLDIEIVNGEIESDSVEIEVVGKAPSKKKLSRLKSPFPYDKKLIPDENEFYNAEFVRQREAMRYFGEKVGLYFAWIGFYTTMLILPAFVGIFTSLYGLAYMLTNKPTSILAHGAYTLFAQLCVVICTVLGMIGYRIVMVTFLSSKFSRPVAHIGTSASVSMFNLAIILGMNKREYEYSFAFKMFLFTFLNNNFTFIYIAFFKCRIFQALWRQRRWRQGKELLHEQRSALARWEEDYLLEECPKLAPFDEYLDMTIQFGFVTLFVAAFALAPLFALIDNISQIRLDAYRYSKRLRRPVAERAPNTGAKMPSFYRQCCLIQYKSAYVGRF</sequence>
<keyword evidence="7" id="KW-0325">Glycoprotein</keyword>
<dbReference type="PANTHER" id="PTHR12308">
    <property type="entry name" value="ANOCTAMIN"/>
    <property type="match status" value="1"/>
</dbReference>
<feature type="domain" description="Anoctamin transmembrane" evidence="10">
    <location>
        <begin position="376"/>
        <end position="440"/>
    </location>
</feature>
<feature type="compositionally biased region" description="Acidic residues" evidence="9">
    <location>
        <begin position="136"/>
        <end position="145"/>
    </location>
</feature>
<keyword evidence="5 8" id="KW-1133">Transmembrane helix</keyword>
<evidence type="ECO:0000313" key="12">
    <source>
        <dbReference type="EMBL" id="KAK8764116.1"/>
    </source>
</evidence>
<keyword evidence="6 8" id="KW-0472">Membrane</keyword>
<dbReference type="InterPro" id="IPR049452">
    <property type="entry name" value="Anoctamin_TM"/>
</dbReference>
<dbReference type="InterPro" id="IPR032394">
    <property type="entry name" value="Anoct_dimer"/>
</dbReference>
<evidence type="ECO:0000256" key="8">
    <source>
        <dbReference type="RuleBase" id="RU280814"/>
    </source>
</evidence>
<feature type="region of interest" description="Disordered" evidence="9">
    <location>
        <begin position="238"/>
        <end position="268"/>
    </location>
</feature>
<dbReference type="GO" id="GO:0005886">
    <property type="term" value="C:plasma membrane"/>
    <property type="evidence" value="ECO:0007669"/>
    <property type="project" value="UniProtKB-SubCell"/>
</dbReference>
<feature type="compositionally biased region" description="Basic and acidic residues" evidence="9">
    <location>
        <begin position="150"/>
        <end position="172"/>
    </location>
</feature>
<evidence type="ECO:0000259" key="10">
    <source>
        <dbReference type="Pfam" id="PF04547"/>
    </source>
</evidence>
<name>A0AAQ4DNS6_AMBAM</name>
<dbReference type="PANTHER" id="PTHR12308:SF84">
    <property type="entry name" value="ANOCTAMIN"/>
    <property type="match status" value="1"/>
</dbReference>
<feature type="transmembrane region" description="Helical" evidence="8">
    <location>
        <begin position="493"/>
        <end position="513"/>
    </location>
</feature>
<feature type="compositionally biased region" description="Basic residues" evidence="9">
    <location>
        <begin position="240"/>
        <end position="251"/>
    </location>
</feature>
<dbReference type="EMBL" id="JARKHS020028655">
    <property type="protein sequence ID" value="KAK8764116.1"/>
    <property type="molecule type" value="Genomic_DNA"/>
</dbReference>
<organism evidence="12 13">
    <name type="scientific">Amblyomma americanum</name>
    <name type="common">Lone star tick</name>
    <dbReference type="NCBI Taxonomy" id="6943"/>
    <lineage>
        <taxon>Eukaryota</taxon>
        <taxon>Metazoa</taxon>
        <taxon>Ecdysozoa</taxon>
        <taxon>Arthropoda</taxon>
        <taxon>Chelicerata</taxon>
        <taxon>Arachnida</taxon>
        <taxon>Acari</taxon>
        <taxon>Parasitiformes</taxon>
        <taxon>Ixodida</taxon>
        <taxon>Ixodoidea</taxon>
        <taxon>Ixodidae</taxon>
        <taxon>Amblyomminae</taxon>
        <taxon>Amblyomma</taxon>
    </lineage>
</organism>
<dbReference type="InterPro" id="IPR007632">
    <property type="entry name" value="Anoctamin"/>
</dbReference>
<comment type="caution">
    <text evidence="12">The sequence shown here is derived from an EMBL/GenBank/DDBJ whole genome shotgun (WGS) entry which is preliminary data.</text>
</comment>
<proteinExistence type="inferred from homology"/>
<comment type="similarity">
    <text evidence="2 8">Belongs to the anoctamin family.</text>
</comment>
<feature type="compositionally biased region" description="Basic residues" evidence="9">
    <location>
        <begin position="104"/>
        <end position="118"/>
    </location>
</feature>
<accession>A0AAQ4DNS6</accession>
<feature type="compositionally biased region" description="Basic and acidic residues" evidence="9">
    <location>
        <begin position="119"/>
        <end position="135"/>
    </location>
</feature>
<evidence type="ECO:0000259" key="11">
    <source>
        <dbReference type="Pfam" id="PF16178"/>
    </source>
</evidence>
<dbReference type="Proteomes" id="UP001321473">
    <property type="component" value="Unassembled WGS sequence"/>
</dbReference>
<comment type="caution">
    <text evidence="8">Lacks conserved residue(s) required for the propagation of feature annotation.</text>
</comment>
<evidence type="ECO:0000256" key="2">
    <source>
        <dbReference type="ARBA" id="ARBA00009671"/>
    </source>
</evidence>
<keyword evidence="4 8" id="KW-0812">Transmembrane</keyword>
<evidence type="ECO:0000313" key="13">
    <source>
        <dbReference type="Proteomes" id="UP001321473"/>
    </source>
</evidence>
<evidence type="ECO:0000256" key="7">
    <source>
        <dbReference type="ARBA" id="ARBA00023180"/>
    </source>
</evidence>
<reference evidence="12 13" key="1">
    <citation type="journal article" date="2023" name="Arcadia Sci">
        <title>De novo assembly of a long-read Amblyomma americanum tick genome.</title>
        <authorList>
            <person name="Chou S."/>
            <person name="Poskanzer K.E."/>
            <person name="Rollins M."/>
            <person name="Thuy-Boun P.S."/>
        </authorList>
    </citation>
    <scope>NUCLEOTIDE SEQUENCE [LARGE SCALE GENOMIC DNA]</scope>
    <source>
        <strain evidence="12">F_SG_1</strain>
        <tissue evidence="12">Salivary glands</tissue>
    </source>
</reference>
<keyword evidence="13" id="KW-1185">Reference proteome</keyword>
<feature type="transmembrane region" description="Helical" evidence="8">
    <location>
        <begin position="427"/>
        <end position="450"/>
    </location>
</feature>
<comment type="subcellular location">
    <subcellularLocation>
        <location evidence="1">Cell membrane</location>
        <topology evidence="1">Multi-pass membrane protein</topology>
    </subcellularLocation>
    <subcellularLocation>
        <location evidence="8">Membrane</location>
        <topology evidence="8">Multi-pass membrane protein</topology>
    </subcellularLocation>
</comment>
<dbReference type="AlphaFoldDB" id="A0AAQ4DNS6"/>
<dbReference type="GO" id="GO:0046983">
    <property type="term" value="F:protein dimerization activity"/>
    <property type="evidence" value="ECO:0007669"/>
    <property type="project" value="InterPro"/>
</dbReference>
<feature type="domain" description="Anoctamin transmembrane" evidence="10">
    <location>
        <begin position="530"/>
        <end position="618"/>
    </location>
</feature>
<dbReference type="Pfam" id="PF04547">
    <property type="entry name" value="Anoctamin"/>
    <property type="match status" value="2"/>
</dbReference>
<evidence type="ECO:0000256" key="4">
    <source>
        <dbReference type="ARBA" id="ARBA00022692"/>
    </source>
</evidence>
<feature type="domain" description="Anoctamin dimerisation" evidence="11">
    <location>
        <begin position="277"/>
        <end position="325"/>
    </location>
</feature>
<keyword evidence="3" id="KW-1003">Cell membrane</keyword>
<evidence type="ECO:0000256" key="9">
    <source>
        <dbReference type="SAM" id="MobiDB-lite"/>
    </source>
</evidence>
<protein>
    <recommendedName>
        <fullName evidence="8">Anoctamin</fullName>
    </recommendedName>
</protein>
<feature type="region of interest" description="Disordered" evidence="9">
    <location>
        <begin position="51"/>
        <end position="212"/>
    </location>
</feature>
<evidence type="ECO:0000256" key="1">
    <source>
        <dbReference type="ARBA" id="ARBA00004651"/>
    </source>
</evidence>
<feature type="compositionally biased region" description="Basic and acidic residues" evidence="9">
    <location>
        <begin position="56"/>
        <end position="103"/>
    </location>
</feature>
<evidence type="ECO:0000256" key="3">
    <source>
        <dbReference type="ARBA" id="ARBA00022475"/>
    </source>
</evidence>
<dbReference type="Pfam" id="PF16178">
    <property type="entry name" value="Anoct_dimer"/>
    <property type="match status" value="1"/>
</dbReference>
<feature type="transmembrane region" description="Helical" evidence="8">
    <location>
        <begin position="385"/>
        <end position="415"/>
    </location>
</feature>
<evidence type="ECO:0000256" key="5">
    <source>
        <dbReference type="ARBA" id="ARBA00022989"/>
    </source>
</evidence>
<dbReference type="GO" id="GO:0005254">
    <property type="term" value="F:chloride channel activity"/>
    <property type="evidence" value="ECO:0007669"/>
    <property type="project" value="TreeGrafter"/>
</dbReference>
<gene>
    <name evidence="12" type="ORF">V5799_033273</name>
</gene>